<name>A0AAP2DKI3_9BACT</name>
<evidence type="ECO:0000256" key="3">
    <source>
        <dbReference type="ARBA" id="ARBA00023082"/>
    </source>
</evidence>
<dbReference type="AlphaFoldDB" id="A0AAP2DKI3"/>
<dbReference type="Pfam" id="PF08281">
    <property type="entry name" value="Sigma70_r4_2"/>
    <property type="match status" value="1"/>
</dbReference>
<organism evidence="6 7">
    <name type="scientific">Chryseosolibacter histidini</name>
    <dbReference type="NCBI Taxonomy" id="2782349"/>
    <lineage>
        <taxon>Bacteria</taxon>
        <taxon>Pseudomonadati</taxon>
        <taxon>Bacteroidota</taxon>
        <taxon>Cytophagia</taxon>
        <taxon>Cytophagales</taxon>
        <taxon>Chryseotaleaceae</taxon>
        <taxon>Chryseosolibacter</taxon>
    </lineage>
</organism>
<dbReference type="InterPro" id="IPR014327">
    <property type="entry name" value="RNA_pol_sigma70_bacteroid"/>
</dbReference>
<dbReference type="GO" id="GO:0006352">
    <property type="term" value="P:DNA-templated transcription initiation"/>
    <property type="evidence" value="ECO:0007669"/>
    <property type="project" value="InterPro"/>
</dbReference>
<dbReference type="NCBIfam" id="TIGR02937">
    <property type="entry name" value="sigma70-ECF"/>
    <property type="match status" value="1"/>
</dbReference>
<dbReference type="InterPro" id="IPR007627">
    <property type="entry name" value="RNA_pol_sigma70_r2"/>
</dbReference>
<comment type="caution">
    <text evidence="6">The sequence shown here is derived from an EMBL/GenBank/DDBJ whole genome shotgun (WGS) entry which is preliminary data.</text>
</comment>
<dbReference type="CDD" id="cd06171">
    <property type="entry name" value="Sigma70_r4"/>
    <property type="match status" value="1"/>
</dbReference>
<dbReference type="InterPro" id="IPR036388">
    <property type="entry name" value="WH-like_DNA-bd_sf"/>
</dbReference>
<dbReference type="RefSeq" id="WP_254162992.1">
    <property type="nucleotide sequence ID" value="NZ_JAHESF010000008.1"/>
</dbReference>
<dbReference type="InterPro" id="IPR039425">
    <property type="entry name" value="RNA_pol_sigma-70-like"/>
</dbReference>
<proteinExistence type="inferred from homology"/>
<keyword evidence="4" id="KW-0804">Transcription</keyword>
<dbReference type="Pfam" id="PF04542">
    <property type="entry name" value="Sigma70_r2"/>
    <property type="match status" value="1"/>
</dbReference>
<dbReference type="InterPro" id="IPR013324">
    <property type="entry name" value="RNA_pol_sigma_r3/r4-like"/>
</dbReference>
<reference evidence="6 7" key="1">
    <citation type="submission" date="2021-05" db="EMBL/GenBank/DDBJ databases">
        <title>A Polyphasic approach of four new species of the genus Ohtaekwangia: Ohtaekwangia histidinii sp. nov., Ohtaekwangia cretensis sp. nov., Ohtaekwangia indiensis sp. nov., Ohtaekwangia reichenbachii sp. nov. from diverse environment.</title>
        <authorList>
            <person name="Octaviana S."/>
        </authorList>
    </citation>
    <scope>NUCLEOTIDE SEQUENCE [LARGE SCALE GENOMIC DNA]</scope>
    <source>
        <strain evidence="6 7">PWU4</strain>
    </source>
</reference>
<dbReference type="SMART" id="SM00421">
    <property type="entry name" value="HTH_LUXR"/>
    <property type="match status" value="1"/>
</dbReference>
<evidence type="ECO:0000313" key="7">
    <source>
        <dbReference type="Proteomes" id="UP001319200"/>
    </source>
</evidence>
<sequence>MQHQADHNEQMLLEKLRQGDAEAFERIFRLHWHRLYVLAKTKVQSHDEAEEIIQHIFSSLWEKRETLLITNLTFYLNTAVRNHVINLVRNRITHEKYWTYYKTFIPEYRNVTHEEVEFGDLNNAVEEAVNRLPEKSRKVFKLSRIEGRSNAEIADLLHLSEKAIEYHLTQSLRKLRVHLKDFMVLFLPFFF</sequence>
<dbReference type="InterPro" id="IPR014284">
    <property type="entry name" value="RNA_pol_sigma-70_dom"/>
</dbReference>
<dbReference type="InterPro" id="IPR000792">
    <property type="entry name" value="Tscrpt_reg_LuxR_C"/>
</dbReference>
<dbReference type="PANTHER" id="PTHR43133:SF46">
    <property type="entry name" value="RNA POLYMERASE SIGMA-70 FACTOR ECF SUBFAMILY"/>
    <property type="match status" value="1"/>
</dbReference>
<comment type="similarity">
    <text evidence="1">Belongs to the sigma-70 factor family. ECF subfamily.</text>
</comment>
<keyword evidence="3" id="KW-0731">Sigma factor</keyword>
<dbReference type="Gene3D" id="1.10.1740.10">
    <property type="match status" value="1"/>
</dbReference>
<evidence type="ECO:0000256" key="2">
    <source>
        <dbReference type="ARBA" id="ARBA00023015"/>
    </source>
</evidence>
<evidence type="ECO:0000256" key="4">
    <source>
        <dbReference type="ARBA" id="ARBA00023163"/>
    </source>
</evidence>
<dbReference type="PANTHER" id="PTHR43133">
    <property type="entry name" value="RNA POLYMERASE ECF-TYPE SIGMA FACTO"/>
    <property type="match status" value="1"/>
</dbReference>
<dbReference type="SUPFAM" id="SSF88946">
    <property type="entry name" value="Sigma2 domain of RNA polymerase sigma factors"/>
    <property type="match status" value="1"/>
</dbReference>
<evidence type="ECO:0000256" key="1">
    <source>
        <dbReference type="ARBA" id="ARBA00010641"/>
    </source>
</evidence>
<accession>A0AAP2DKI3</accession>
<keyword evidence="7" id="KW-1185">Reference proteome</keyword>
<dbReference type="NCBIfam" id="TIGR02985">
    <property type="entry name" value="Sig70_bacteroi1"/>
    <property type="match status" value="1"/>
</dbReference>
<dbReference type="EMBL" id="JAHESF010000008">
    <property type="protein sequence ID" value="MBT1697189.1"/>
    <property type="molecule type" value="Genomic_DNA"/>
</dbReference>
<dbReference type="InterPro" id="IPR013325">
    <property type="entry name" value="RNA_pol_sigma_r2"/>
</dbReference>
<protein>
    <submittedName>
        <fullName evidence="6">RNA polymerase sigma-70 factor</fullName>
    </submittedName>
</protein>
<keyword evidence="2" id="KW-0805">Transcription regulation</keyword>
<feature type="domain" description="HTH luxR-type" evidence="5">
    <location>
        <begin position="129"/>
        <end position="187"/>
    </location>
</feature>
<dbReference type="Proteomes" id="UP001319200">
    <property type="component" value="Unassembled WGS sequence"/>
</dbReference>
<dbReference type="InterPro" id="IPR013249">
    <property type="entry name" value="RNA_pol_sigma70_r4_t2"/>
</dbReference>
<gene>
    <name evidence="6" type="ORF">KK083_09905</name>
</gene>
<evidence type="ECO:0000313" key="6">
    <source>
        <dbReference type="EMBL" id="MBT1697189.1"/>
    </source>
</evidence>
<dbReference type="SUPFAM" id="SSF88659">
    <property type="entry name" value="Sigma3 and sigma4 domains of RNA polymerase sigma factors"/>
    <property type="match status" value="1"/>
</dbReference>
<dbReference type="GO" id="GO:0016987">
    <property type="term" value="F:sigma factor activity"/>
    <property type="evidence" value="ECO:0007669"/>
    <property type="project" value="UniProtKB-KW"/>
</dbReference>
<dbReference type="GO" id="GO:0003677">
    <property type="term" value="F:DNA binding"/>
    <property type="evidence" value="ECO:0007669"/>
    <property type="project" value="InterPro"/>
</dbReference>
<evidence type="ECO:0000259" key="5">
    <source>
        <dbReference type="SMART" id="SM00421"/>
    </source>
</evidence>
<dbReference type="Gene3D" id="1.10.10.10">
    <property type="entry name" value="Winged helix-like DNA-binding domain superfamily/Winged helix DNA-binding domain"/>
    <property type="match status" value="1"/>
</dbReference>